<evidence type="ECO:0000313" key="10">
    <source>
        <dbReference type="Proteomes" id="UP000287519"/>
    </source>
</evidence>
<dbReference type="AlphaFoldDB" id="A0A402C7H5"/>
<organism evidence="9 10">
    <name type="scientific">Rhodococcus wratislaviensis</name>
    <name type="common">Tsukamurella wratislaviensis</name>
    <dbReference type="NCBI Taxonomy" id="44752"/>
    <lineage>
        <taxon>Bacteria</taxon>
        <taxon>Bacillati</taxon>
        <taxon>Actinomycetota</taxon>
        <taxon>Actinomycetes</taxon>
        <taxon>Mycobacteriales</taxon>
        <taxon>Nocardiaceae</taxon>
        <taxon>Rhodococcus</taxon>
    </lineage>
</organism>
<protein>
    <submittedName>
        <fullName evidence="9">Probable polysaccharide transport protein</fullName>
    </submittedName>
</protein>
<keyword evidence="10" id="KW-1185">Reference proteome</keyword>
<feature type="transmembrane region" description="Helical" evidence="8">
    <location>
        <begin position="140"/>
        <end position="161"/>
    </location>
</feature>
<feature type="transmembrane region" description="Helical" evidence="8">
    <location>
        <begin position="256"/>
        <end position="273"/>
    </location>
</feature>
<name>A0A402C7H5_RHOWR</name>
<evidence type="ECO:0000256" key="3">
    <source>
        <dbReference type="ARBA" id="ARBA00022475"/>
    </source>
</evidence>
<dbReference type="Pfam" id="PF13440">
    <property type="entry name" value="Polysacc_synt_3"/>
    <property type="match status" value="1"/>
</dbReference>
<dbReference type="OrthoDB" id="9770347at2"/>
<comment type="similarity">
    <text evidence="2">Belongs to the polysaccharide synthase family.</text>
</comment>
<feature type="transmembrane region" description="Helical" evidence="8">
    <location>
        <begin position="346"/>
        <end position="366"/>
    </location>
</feature>
<feature type="transmembrane region" description="Helical" evidence="8">
    <location>
        <begin position="279"/>
        <end position="299"/>
    </location>
</feature>
<feature type="transmembrane region" description="Helical" evidence="8">
    <location>
        <begin position="232"/>
        <end position="249"/>
    </location>
</feature>
<evidence type="ECO:0000256" key="7">
    <source>
        <dbReference type="SAM" id="MobiDB-lite"/>
    </source>
</evidence>
<evidence type="ECO:0000256" key="1">
    <source>
        <dbReference type="ARBA" id="ARBA00004651"/>
    </source>
</evidence>
<feature type="region of interest" description="Disordered" evidence="7">
    <location>
        <begin position="1"/>
        <end position="21"/>
    </location>
</feature>
<dbReference type="RefSeq" id="WP_124391976.1">
    <property type="nucleotide sequence ID" value="NZ_BHYM01000028.1"/>
</dbReference>
<feature type="transmembrane region" description="Helical" evidence="8">
    <location>
        <begin position="468"/>
        <end position="486"/>
    </location>
</feature>
<feature type="transmembrane region" description="Helical" evidence="8">
    <location>
        <begin position="444"/>
        <end position="462"/>
    </location>
</feature>
<reference evidence="9 10" key="1">
    <citation type="submission" date="2018-11" db="EMBL/GenBank/DDBJ databases">
        <title>Microbial catabolism of amino acid.</title>
        <authorList>
            <person name="Hibi M."/>
            <person name="Ogawa J."/>
        </authorList>
    </citation>
    <scope>NUCLEOTIDE SEQUENCE [LARGE SCALE GENOMIC DNA]</scope>
    <source>
        <strain evidence="9 10">C31-06</strain>
    </source>
</reference>
<dbReference type="PANTHER" id="PTHR30250:SF10">
    <property type="entry name" value="LIPOPOLYSACCHARIDE BIOSYNTHESIS PROTEIN WZXC"/>
    <property type="match status" value="1"/>
</dbReference>
<comment type="subcellular location">
    <subcellularLocation>
        <location evidence="1">Cell membrane</location>
        <topology evidence="1">Multi-pass membrane protein</topology>
    </subcellularLocation>
</comment>
<evidence type="ECO:0000256" key="6">
    <source>
        <dbReference type="ARBA" id="ARBA00023136"/>
    </source>
</evidence>
<feature type="transmembrane region" description="Helical" evidence="8">
    <location>
        <begin position="182"/>
        <end position="212"/>
    </location>
</feature>
<dbReference type="Proteomes" id="UP000287519">
    <property type="component" value="Unassembled WGS sequence"/>
</dbReference>
<gene>
    <name evidence="9" type="ORF">Rhow_003085</name>
</gene>
<dbReference type="EMBL" id="BHYM01000028">
    <property type="protein sequence ID" value="GCE39561.1"/>
    <property type="molecule type" value="Genomic_DNA"/>
</dbReference>
<feature type="transmembrane region" description="Helical" evidence="8">
    <location>
        <begin position="105"/>
        <end position="128"/>
    </location>
</feature>
<dbReference type="InterPro" id="IPR050833">
    <property type="entry name" value="Poly_Biosynth_Transport"/>
</dbReference>
<evidence type="ECO:0000313" key="9">
    <source>
        <dbReference type="EMBL" id="GCE39561.1"/>
    </source>
</evidence>
<feature type="transmembrane region" description="Helical" evidence="8">
    <location>
        <begin position="378"/>
        <end position="397"/>
    </location>
</feature>
<evidence type="ECO:0000256" key="4">
    <source>
        <dbReference type="ARBA" id="ARBA00022692"/>
    </source>
</evidence>
<feature type="transmembrane region" description="Helical" evidence="8">
    <location>
        <begin position="403"/>
        <end position="424"/>
    </location>
</feature>
<accession>A0A402C7H5</accession>
<evidence type="ECO:0000256" key="5">
    <source>
        <dbReference type="ARBA" id="ARBA00022989"/>
    </source>
</evidence>
<keyword evidence="4 8" id="KW-0812">Transmembrane</keyword>
<evidence type="ECO:0000256" key="8">
    <source>
        <dbReference type="SAM" id="Phobius"/>
    </source>
</evidence>
<sequence length="513" mass="55128">MTNPIQGFSRGDDDPSACGRPTPMSVRSFRSRAVSSIGWVAADKWGNRFIALGVLIVLGRLLDAEDFGLVALTVIIVSIGAIIVDAGFSKALVQKDQLEESDRSTAFWFTVATSCLLVVGMIVFAGPIAHFLGDQRLVPILRWLSIAVIANAISSVPAALLEREFGFRKLAIRRLLGTAVGGISAIVAALAGLGVWSLVIQTIFTSVVSLLSLWTTSPWRPHFVFSSARFRLLWGVGGSVLGIELIGVVASQADRLVIGTVLGAEVLGYYFLAMRVVSILVELFSSVFSGISLTAFSRLQKQPDRLVSLFYRLVEISSNVAIPVFTLAALTAPVMIPLVFGHEWNAAVVTFQILCILGALNAIGYFDRSVLIASGNSSLAFLLTFGQGILGVALIVFSSQYGVVAVAIAVVARQYLFWPVRLLILRVAVNIRPVHYLVRWLRPFLFSALSVVIIAAMFWRTTDPIDAAAFYVGACVVVVVTVSGLGTREVLRGALNELGGSVGTSFSQSRMDT</sequence>
<dbReference type="GO" id="GO:0005886">
    <property type="term" value="C:plasma membrane"/>
    <property type="evidence" value="ECO:0007669"/>
    <property type="project" value="UniProtKB-SubCell"/>
</dbReference>
<feature type="transmembrane region" description="Helical" evidence="8">
    <location>
        <begin position="68"/>
        <end position="93"/>
    </location>
</feature>
<comment type="caution">
    <text evidence="9">The sequence shown here is derived from an EMBL/GenBank/DDBJ whole genome shotgun (WGS) entry which is preliminary data.</text>
</comment>
<feature type="transmembrane region" description="Helical" evidence="8">
    <location>
        <begin position="320"/>
        <end position="340"/>
    </location>
</feature>
<evidence type="ECO:0000256" key="2">
    <source>
        <dbReference type="ARBA" id="ARBA00007430"/>
    </source>
</evidence>
<dbReference type="CDD" id="cd13127">
    <property type="entry name" value="MATE_tuaB_like"/>
    <property type="match status" value="1"/>
</dbReference>
<keyword evidence="5 8" id="KW-1133">Transmembrane helix</keyword>
<keyword evidence="3" id="KW-1003">Cell membrane</keyword>
<proteinExistence type="inferred from homology"/>
<keyword evidence="6 8" id="KW-0472">Membrane</keyword>
<dbReference type="PANTHER" id="PTHR30250">
    <property type="entry name" value="PST FAMILY PREDICTED COLANIC ACID TRANSPORTER"/>
    <property type="match status" value="1"/>
</dbReference>